<feature type="region of interest" description="Disordered" evidence="1">
    <location>
        <begin position="83"/>
        <end position="151"/>
    </location>
</feature>
<evidence type="ECO:0000313" key="2">
    <source>
        <dbReference type="EMBL" id="ELP66345.1"/>
    </source>
</evidence>
<accession>L7F6R0</accession>
<reference evidence="2 3" key="1">
    <citation type="journal article" date="2011" name="Plasmid">
        <title>Streptomyces turgidiscabies Car8 contains a modular pathogenicity island that shares virulence genes with other actinobacterial plant pathogens.</title>
        <authorList>
            <person name="Huguet-Tapia J.C."/>
            <person name="Badger J.H."/>
            <person name="Loria R."/>
            <person name="Pettis G.S."/>
        </authorList>
    </citation>
    <scope>NUCLEOTIDE SEQUENCE [LARGE SCALE GENOMIC DNA]</scope>
    <source>
        <strain evidence="2 3">Car8</strain>
    </source>
</reference>
<evidence type="ECO:0000256" key="1">
    <source>
        <dbReference type="SAM" id="MobiDB-lite"/>
    </source>
</evidence>
<dbReference type="AlphaFoldDB" id="L7F6R0"/>
<gene>
    <name evidence="2" type="ORF">STRTUCAR8_10246</name>
</gene>
<proteinExistence type="predicted"/>
<comment type="caution">
    <text evidence="2">The sequence shown here is derived from an EMBL/GenBank/DDBJ whole genome shotgun (WGS) entry which is preliminary data.</text>
</comment>
<protein>
    <submittedName>
        <fullName evidence="2">Uncharacterized protein</fullName>
    </submittedName>
</protein>
<name>L7F6R0_STRT8</name>
<feature type="compositionally biased region" description="Polar residues" evidence="1">
    <location>
        <begin position="87"/>
        <end position="99"/>
    </location>
</feature>
<organism evidence="2 3">
    <name type="scientific">Streptomyces turgidiscabies (strain Car8)</name>
    <dbReference type="NCBI Taxonomy" id="698760"/>
    <lineage>
        <taxon>Bacteria</taxon>
        <taxon>Bacillati</taxon>
        <taxon>Actinomycetota</taxon>
        <taxon>Actinomycetes</taxon>
        <taxon>Kitasatosporales</taxon>
        <taxon>Streptomycetaceae</taxon>
        <taxon>Streptomyces</taxon>
    </lineage>
</organism>
<dbReference type="EMBL" id="AEJB01000361">
    <property type="protein sequence ID" value="ELP66345.1"/>
    <property type="molecule type" value="Genomic_DNA"/>
</dbReference>
<dbReference type="Proteomes" id="UP000010931">
    <property type="component" value="Unassembled WGS sequence"/>
</dbReference>
<evidence type="ECO:0000313" key="3">
    <source>
        <dbReference type="Proteomes" id="UP000010931"/>
    </source>
</evidence>
<keyword evidence="3" id="KW-1185">Reference proteome</keyword>
<sequence>MSGTAARHLRRAAAFQQRPVNDVAADCVRDELHRDVYDVLYTNVEDYASTADGLSQRLALLVRELGALPAGDAAKAIAQAAAPGANPLQNRLTTGSRSYDATAPPNARSPAAPWRCPQSWHLVRTSARPPAGSLHAQPAARRPGPHHPRTA</sequence>